<dbReference type="EMBL" id="CP000885">
    <property type="protein sequence ID" value="ABX42638.1"/>
    <property type="molecule type" value="Genomic_DNA"/>
</dbReference>
<name>A9KK66_LACP7</name>
<sequence length="113" mass="13113">MDKANQYKISTETKYIKDYQSEHYRAIIADDKNRNIRTGTEWFFSEEQALADGERMLADSEAGAKLILKGEHGRQVRQALLNRDSYLHTVLNTNNCWKTLEVLKITHKKGVIK</sequence>
<organism evidence="1 2">
    <name type="scientific">Lachnoclostridium phytofermentans (strain ATCC 700394 / DSM 18823 / ISDg)</name>
    <name type="common">Clostridium phytofermentans</name>
    <dbReference type="NCBI Taxonomy" id="357809"/>
    <lineage>
        <taxon>Bacteria</taxon>
        <taxon>Bacillati</taxon>
        <taxon>Bacillota</taxon>
        <taxon>Clostridia</taxon>
        <taxon>Lachnospirales</taxon>
        <taxon>Lachnospiraceae</taxon>
    </lineage>
</organism>
<accession>A9KK66</accession>
<dbReference type="Proteomes" id="UP000000370">
    <property type="component" value="Chromosome"/>
</dbReference>
<dbReference type="HOGENOM" id="CLU_2129159_0_0_9"/>
<proteinExistence type="predicted"/>
<protein>
    <submittedName>
        <fullName evidence="1">Uncharacterized protein</fullName>
    </submittedName>
</protein>
<reference evidence="2" key="1">
    <citation type="submission" date="2007-11" db="EMBL/GenBank/DDBJ databases">
        <title>Complete genome sequence of Clostridium phytofermentans ISDg.</title>
        <authorList>
            <person name="Leschine S.B."/>
            <person name="Warnick T.A."/>
            <person name="Blanchard J.L."/>
            <person name="Schnell D.J."/>
            <person name="Petit E.L."/>
            <person name="LaTouf W.G."/>
            <person name="Copeland A."/>
            <person name="Lucas S."/>
            <person name="Lapidus A."/>
            <person name="Barry K."/>
            <person name="Glavina del Rio T."/>
            <person name="Dalin E."/>
            <person name="Tice H."/>
            <person name="Pitluck S."/>
            <person name="Kiss H."/>
            <person name="Brettin T."/>
            <person name="Bruce D."/>
            <person name="Detter J.C."/>
            <person name="Han C."/>
            <person name="Kuske C."/>
            <person name="Schmutz J."/>
            <person name="Larimer F."/>
            <person name="Land M."/>
            <person name="Hauser L."/>
            <person name="Kyrpides N."/>
            <person name="Kim E.A."/>
            <person name="Richardson P."/>
        </authorList>
    </citation>
    <scope>NUCLEOTIDE SEQUENCE [LARGE SCALE GENOMIC DNA]</scope>
    <source>
        <strain evidence="2">ATCC 700394 / DSM 18823 / ISDg</strain>
    </source>
</reference>
<keyword evidence="2" id="KW-1185">Reference proteome</keyword>
<dbReference type="KEGG" id="cpy:Cphy_2277"/>
<evidence type="ECO:0000313" key="2">
    <source>
        <dbReference type="Proteomes" id="UP000000370"/>
    </source>
</evidence>
<dbReference type="AlphaFoldDB" id="A9KK66"/>
<gene>
    <name evidence="1" type="ordered locus">Cphy_2277</name>
</gene>
<evidence type="ECO:0000313" key="1">
    <source>
        <dbReference type="EMBL" id="ABX42638.1"/>
    </source>
</evidence>
<dbReference type="OrthoDB" id="9818344at2"/>
<dbReference type="RefSeq" id="WP_012200292.1">
    <property type="nucleotide sequence ID" value="NC_010001.1"/>
</dbReference>